<sequence>MLWVDRMETQRRRGSGIDSAVSRLARQVQLRVACFTAVFAGSTASIMQGPTLALASGKIPLWALLLDSHAGSGDLDWRANFKQSEQRVDGDMPMRPRVHVAEYFPA</sequence>
<name>A0ABN9Q6N2_9DINO</name>
<gene>
    <name evidence="1" type="ORF">PCOR1329_LOCUS8429</name>
</gene>
<reference evidence="1" key="1">
    <citation type="submission" date="2023-10" db="EMBL/GenBank/DDBJ databases">
        <authorList>
            <person name="Chen Y."/>
            <person name="Shah S."/>
            <person name="Dougan E. K."/>
            <person name="Thang M."/>
            <person name="Chan C."/>
        </authorList>
    </citation>
    <scope>NUCLEOTIDE SEQUENCE [LARGE SCALE GENOMIC DNA]</scope>
</reference>
<evidence type="ECO:0000313" key="2">
    <source>
        <dbReference type="Proteomes" id="UP001189429"/>
    </source>
</evidence>
<dbReference type="EMBL" id="CAUYUJ010002314">
    <property type="protein sequence ID" value="CAK0800220.1"/>
    <property type="molecule type" value="Genomic_DNA"/>
</dbReference>
<evidence type="ECO:0000313" key="1">
    <source>
        <dbReference type="EMBL" id="CAK0800220.1"/>
    </source>
</evidence>
<dbReference type="Proteomes" id="UP001189429">
    <property type="component" value="Unassembled WGS sequence"/>
</dbReference>
<proteinExistence type="predicted"/>
<protein>
    <submittedName>
        <fullName evidence="1">Uncharacterized protein</fullName>
    </submittedName>
</protein>
<organism evidence="1 2">
    <name type="scientific">Prorocentrum cordatum</name>
    <dbReference type="NCBI Taxonomy" id="2364126"/>
    <lineage>
        <taxon>Eukaryota</taxon>
        <taxon>Sar</taxon>
        <taxon>Alveolata</taxon>
        <taxon>Dinophyceae</taxon>
        <taxon>Prorocentrales</taxon>
        <taxon>Prorocentraceae</taxon>
        <taxon>Prorocentrum</taxon>
    </lineage>
</organism>
<keyword evidence="2" id="KW-1185">Reference proteome</keyword>
<accession>A0ABN9Q6N2</accession>
<comment type="caution">
    <text evidence="1">The sequence shown here is derived from an EMBL/GenBank/DDBJ whole genome shotgun (WGS) entry which is preliminary data.</text>
</comment>